<proteinExistence type="inferred from homology"/>
<gene>
    <name evidence="2" type="ordered locus">Mpet_0114</name>
</gene>
<dbReference type="RefSeq" id="WP_013328073.1">
    <property type="nucleotide sequence ID" value="NC_014507.1"/>
</dbReference>
<evidence type="ECO:0000313" key="3">
    <source>
        <dbReference type="Proteomes" id="UP000006565"/>
    </source>
</evidence>
<dbReference type="Gene3D" id="3.30.760.10">
    <property type="entry name" value="RNA Cap, Translation Initiation Factor Eif4e"/>
    <property type="match status" value="1"/>
</dbReference>
<dbReference type="STRING" id="679926.Mpet_0114"/>
<dbReference type="Proteomes" id="UP000006565">
    <property type="component" value="Chromosome"/>
</dbReference>
<evidence type="ECO:0008006" key="4">
    <source>
        <dbReference type="Google" id="ProtNLM"/>
    </source>
</evidence>
<comment type="similarity">
    <text evidence="1">Belongs to the UPF0696 family.</text>
</comment>
<evidence type="ECO:0000313" key="2">
    <source>
        <dbReference type="EMBL" id="ADN34894.1"/>
    </source>
</evidence>
<sequence>MEVEGDENPLSGAAYGIFEIILNRELTKKGKYLFERVEAGEDFRDEFDVIFSDFEDEYPQLSQALADEPGGKDRIYDMLLEGEGVIPSKTTRMYWIVQDYPDFSPEDFDDEKGGKWLIFMEKADIDEIWRKIRDATAAGRLGISARVSTAKENPDSRDERAVVYVNTADWEDEEDVMRIREVLRELGVEQRIGYKRNIETYHGEYSEGGKKVTYYSA</sequence>
<dbReference type="OrthoDB" id="109391at2157"/>
<dbReference type="eggNOG" id="arCOG05313">
    <property type="taxonomic scope" value="Archaea"/>
</dbReference>
<dbReference type="AlphaFoldDB" id="E1RE03"/>
<reference evidence="2 3" key="1">
    <citation type="journal article" date="2010" name="Stand. Genomic Sci.">
        <title>Complete genome sequence of Methanoplanus petrolearius type strain (SEBR 4847).</title>
        <authorList>
            <person name="Brambilla E."/>
            <person name="Djao O.D."/>
            <person name="Daligault H."/>
            <person name="Lapidus A."/>
            <person name="Lucas S."/>
            <person name="Hammon N."/>
            <person name="Nolan M."/>
            <person name="Tice H."/>
            <person name="Cheng J.F."/>
            <person name="Han C."/>
            <person name="Tapia R."/>
            <person name="Goodwin L."/>
            <person name="Pitluck S."/>
            <person name="Liolios K."/>
            <person name="Ivanova N."/>
            <person name="Mavromatis K."/>
            <person name="Mikhailova N."/>
            <person name="Pati A."/>
            <person name="Chen A."/>
            <person name="Palaniappan K."/>
            <person name="Land M."/>
            <person name="Hauser L."/>
            <person name="Chang Y.J."/>
            <person name="Jeffries C.D."/>
            <person name="Rohde M."/>
            <person name="Spring S."/>
            <person name="Sikorski J."/>
            <person name="Goker M."/>
            <person name="Woyke T."/>
            <person name="Bristow J."/>
            <person name="Eisen J.A."/>
            <person name="Markowitz V."/>
            <person name="Hugenholtz P."/>
            <person name="Kyrpides N.C."/>
            <person name="Klenk H.P."/>
        </authorList>
    </citation>
    <scope>NUCLEOTIDE SEQUENCE [LARGE SCALE GENOMIC DNA]</scope>
    <source>
        <strain evidence="3">DSM 11571 / OCM 486 / SEBR 4847</strain>
    </source>
</reference>
<protein>
    <recommendedName>
        <fullName evidence="4">DUF1917 domain-containing protein</fullName>
    </recommendedName>
</protein>
<accession>E1RE03</accession>
<dbReference type="SUPFAM" id="SSF55418">
    <property type="entry name" value="eIF4e-like"/>
    <property type="match status" value="1"/>
</dbReference>
<dbReference type="Pfam" id="PF08939">
    <property type="entry name" value="Bles03"/>
    <property type="match status" value="1"/>
</dbReference>
<dbReference type="KEGG" id="mpi:Mpet_0114"/>
<dbReference type="InterPro" id="IPR015034">
    <property type="entry name" value="Bles03"/>
</dbReference>
<dbReference type="GeneID" id="9742552"/>
<dbReference type="PANTHER" id="PTHR31977">
    <property type="entry name" value="UPF0696 PROTEIN C11ORF68"/>
    <property type="match status" value="1"/>
</dbReference>
<evidence type="ECO:0000256" key="1">
    <source>
        <dbReference type="ARBA" id="ARBA00010568"/>
    </source>
</evidence>
<name>E1RE03_METP4</name>
<dbReference type="PANTHER" id="PTHR31977:SF1">
    <property type="entry name" value="UPF0696 PROTEIN C11ORF68"/>
    <property type="match status" value="1"/>
</dbReference>
<organism evidence="2 3">
    <name type="scientific">Methanolacinia petrolearia (strain DSM 11571 / OCM 486 / SEBR 4847)</name>
    <name type="common">Methanoplanus petrolearius</name>
    <dbReference type="NCBI Taxonomy" id="679926"/>
    <lineage>
        <taxon>Archaea</taxon>
        <taxon>Methanobacteriati</taxon>
        <taxon>Methanobacteriota</taxon>
        <taxon>Stenosarchaea group</taxon>
        <taxon>Methanomicrobia</taxon>
        <taxon>Methanomicrobiales</taxon>
        <taxon>Methanomicrobiaceae</taxon>
        <taxon>Methanolacinia</taxon>
    </lineage>
</organism>
<dbReference type="InterPro" id="IPR023398">
    <property type="entry name" value="TIF_eIF4e-like"/>
</dbReference>
<dbReference type="EMBL" id="CP002117">
    <property type="protein sequence ID" value="ADN34894.1"/>
    <property type="molecule type" value="Genomic_DNA"/>
</dbReference>
<keyword evidence="3" id="KW-1185">Reference proteome</keyword>
<dbReference type="HOGENOM" id="CLU_1275306_0_0_2"/>